<dbReference type="PANTHER" id="PTHR23248:SF40">
    <property type="entry name" value="PHOSPHOLIPID SCRAMBLASE"/>
    <property type="match status" value="1"/>
</dbReference>
<dbReference type="GO" id="GO:0017128">
    <property type="term" value="F:phospholipid scramblase activity"/>
    <property type="evidence" value="ECO:0007669"/>
    <property type="project" value="InterPro"/>
</dbReference>
<dbReference type="Ensembl" id="ENSCMIT00000021526.1">
    <property type="protein sequence ID" value="ENSCMIP00000021142.1"/>
    <property type="gene ID" value="ENSCMIG00000009688.1"/>
</dbReference>
<evidence type="ECO:0000256" key="2">
    <source>
        <dbReference type="RuleBase" id="RU363116"/>
    </source>
</evidence>
<accession>A0A4W3I1V6</accession>
<dbReference type="Proteomes" id="UP000314986">
    <property type="component" value="Unassembled WGS sequence"/>
</dbReference>
<comment type="cofactor">
    <cofactor evidence="2">
        <name>Ca(2+)</name>
        <dbReference type="ChEBI" id="CHEBI:29108"/>
    </cofactor>
</comment>
<proteinExistence type="inferred from homology"/>
<dbReference type="Pfam" id="PF03803">
    <property type="entry name" value="Scramblase"/>
    <property type="match status" value="1"/>
</dbReference>
<name>A0A4W3I1V6_CALMI</name>
<keyword evidence="2" id="KW-0449">Lipoprotein</keyword>
<dbReference type="GeneTree" id="ENSGT00940000166623"/>
<keyword evidence="2" id="KW-0564">Palmitate</keyword>
<comment type="similarity">
    <text evidence="1 2">Belongs to the phospholipid scramblase family.</text>
</comment>
<reference evidence="3" key="4">
    <citation type="submission" date="2025-08" db="UniProtKB">
        <authorList>
            <consortium name="Ensembl"/>
        </authorList>
    </citation>
    <scope>IDENTIFICATION</scope>
</reference>
<evidence type="ECO:0000313" key="3">
    <source>
        <dbReference type="Ensembl" id="ENSCMIP00000021142.1"/>
    </source>
</evidence>
<organism evidence="3 4">
    <name type="scientific">Callorhinchus milii</name>
    <name type="common">Ghost shark</name>
    <dbReference type="NCBI Taxonomy" id="7868"/>
    <lineage>
        <taxon>Eukaryota</taxon>
        <taxon>Metazoa</taxon>
        <taxon>Chordata</taxon>
        <taxon>Craniata</taxon>
        <taxon>Vertebrata</taxon>
        <taxon>Chondrichthyes</taxon>
        <taxon>Holocephali</taxon>
        <taxon>Chimaeriformes</taxon>
        <taxon>Callorhinchidae</taxon>
        <taxon>Callorhinchus</taxon>
    </lineage>
</organism>
<dbReference type="InParanoid" id="A0A4W3I1V6"/>
<reference evidence="4" key="1">
    <citation type="journal article" date="2006" name="Science">
        <title>Ancient noncoding elements conserved in the human genome.</title>
        <authorList>
            <person name="Venkatesh B."/>
            <person name="Kirkness E.F."/>
            <person name="Loh Y.H."/>
            <person name="Halpern A.L."/>
            <person name="Lee A.P."/>
            <person name="Johnson J."/>
            <person name="Dandona N."/>
            <person name="Viswanathan L.D."/>
            <person name="Tay A."/>
            <person name="Venter J.C."/>
            <person name="Strausberg R.L."/>
            <person name="Brenner S."/>
        </authorList>
    </citation>
    <scope>NUCLEOTIDE SEQUENCE [LARGE SCALE GENOMIC DNA]</scope>
</reference>
<evidence type="ECO:0000256" key="1">
    <source>
        <dbReference type="ARBA" id="ARBA00005350"/>
    </source>
</evidence>
<evidence type="ECO:0000313" key="4">
    <source>
        <dbReference type="Proteomes" id="UP000314986"/>
    </source>
</evidence>
<dbReference type="InterPro" id="IPR005552">
    <property type="entry name" value="Scramblase"/>
</dbReference>
<protein>
    <recommendedName>
        <fullName evidence="2">Phospholipid scramblase</fullName>
    </recommendedName>
</protein>
<comment type="function">
    <text evidence="2">May mediate accelerated ATP-independent bidirectional transbilayer migration of phospholipids upon binding calcium ions that results in a loss of phospholipid asymmetry in the plasma membrane.</text>
</comment>
<dbReference type="AlphaFoldDB" id="A0A4W3I1V6"/>
<keyword evidence="2" id="KW-0106">Calcium</keyword>
<keyword evidence="4" id="KW-1185">Reference proteome</keyword>
<dbReference type="PANTHER" id="PTHR23248">
    <property type="entry name" value="PHOSPHOLIPID SCRAMBLASE-RELATED"/>
    <property type="match status" value="1"/>
</dbReference>
<dbReference type="STRING" id="7868.ENSCMIP00000021142"/>
<reference evidence="4" key="2">
    <citation type="journal article" date="2007" name="PLoS Biol.">
        <title>Survey sequencing and comparative analysis of the elephant shark (Callorhinchus milii) genome.</title>
        <authorList>
            <person name="Venkatesh B."/>
            <person name="Kirkness E.F."/>
            <person name="Loh Y.H."/>
            <person name="Halpern A.L."/>
            <person name="Lee A.P."/>
            <person name="Johnson J."/>
            <person name="Dandona N."/>
            <person name="Viswanathan L.D."/>
            <person name="Tay A."/>
            <person name="Venter J.C."/>
            <person name="Strausberg R.L."/>
            <person name="Brenner S."/>
        </authorList>
    </citation>
    <scope>NUCLEOTIDE SEQUENCE [LARGE SCALE GENOMIC DNA]</scope>
</reference>
<reference evidence="4" key="3">
    <citation type="journal article" date="2014" name="Nature">
        <title>Elephant shark genome provides unique insights into gnathostome evolution.</title>
        <authorList>
            <consortium name="International Elephant Shark Genome Sequencing Consortium"/>
            <person name="Venkatesh B."/>
            <person name="Lee A.P."/>
            <person name="Ravi V."/>
            <person name="Maurya A.K."/>
            <person name="Lian M.M."/>
            <person name="Swann J.B."/>
            <person name="Ohta Y."/>
            <person name="Flajnik M.F."/>
            <person name="Sutoh Y."/>
            <person name="Kasahara M."/>
            <person name="Hoon S."/>
            <person name="Gangu V."/>
            <person name="Roy S.W."/>
            <person name="Irimia M."/>
            <person name="Korzh V."/>
            <person name="Kondrychyn I."/>
            <person name="Lim Z.W."/>
            <person name="Tay B.H."/>
            <person name="Tohari S."/>
            <person name="Kong K.W."/>
            <person name="Ho S."/>
            <person name="Lorente-Galdos B."/>
            <person name="Quilez J."/>
            <person name="Marques-Bonet T."/>
            <person name="Raney B.J."/>
            <person name="Ingham P.W."/>
            <person name="Tay A."/>
            <person name="Hillier L.W."/>
            <person name="Minx P."/>
            <person name="Boehm T."/>
            <person name="Wilson R.K."/>
            <person name="Brenner S."/>
            <person name="Warren W.C."/>
        </authorList>
    </citation>
    <scope>NUCLEOTIDE SEQUENCE [LARGE SCALE GENOMIC DNA]</scope>
</reference>
<gene>
    <name evidence="3" type="primary">LOC103184692</name>
</gene>
<dbReference type="GO" id="GO:0005886">
    <property type="term" value="C:plasma membrane"/>
    <property type="evidence" value="ECO:0007669"/>
    <property type="project" value="TreeGrafter"/>
</dbReference>
<sequence>METPVIRSRVYELYFCKKKCGEAADMSAVTTQPTPFGVLKREKHIESVWGEFKGRRGVEPGEPLNTIQLSATGGTVTEPIGMCLGRSKEVLEEMESDGDSELKEQSSRAHLKELGGRQWAEASYRPLPLSTHPEAGQQLHGLRPLQQLHQLCITAKAELQGPTCDPARCYTITNQTGRQLYVASEDTSCLCLNLCGPARSCCIKIYNHQSEEVLHFIRPFRVDACCFGCCLMEMSVFNSRKELIGSVKQRWSMFTPLLEVCDPEGCGIMKIHGACCPCRCSADQEFQVTSRIGNRLGLIWKRWRGFNAEFNMDHDHFGVDFPANMNPNAKVLLLSAAFLLVSCKSRQTFLHGFQGCLLS</sequence>
<reference evidence="3" key="5">
    <citation type="submission" date="2025-09" db="UniProtKB">
        <authorList>
            <consortium name="Ensembl"/>
        </authorList>
    </citation>
    <scope>IDENTIFICATION</scope>
</reference>